<comment type="caution">
    <text evidence="3">The sequence shown here is derived from an EMBL/GenBank/DDBJ whole genome shotgun (WGS) entry which is preliminary data.</text>
</comment>
<dbReference type="EMBL" id="BGPR01056836">
    <property type="protein sequence ID" value="GBO33286.1"/>
    <property type="molecule type" value="Genomic_DNA"/>
</dbReference>
<dbReference type="Proteomes" id="UP000499080">
    <property type="component" value="Unassembled WGS sequence"/>
</dbReference>
<accession>A0A4Y2W9Z0</accession>
<dbReference type="AlphaFoldDB" id="A0A4Y2W9Z0"/>
<protein>
    <submittedName>
        <fullName evidence="3">Uncharacterized protein</fullName>
    </submittedName>
</protein>
<dbReference type="EMBL" id="BGPR01058018">
    <property type="protein sequence ID" value="GBO34215.1"/>
    <property type="molecule type" value="Genomic_DNA"/>
</dbReference>
<organism evidence="3 6">
    <name type="scientific">Araneus ventricosus</name>
    <name type="common">Orbweaver spider</name>
    <name type="synonym">Epeira ventricosa</name>
    <dbReference type="NCBI Taxonomy" id="182803"/>
    <lineage>
        <taxon>Eukaryota</taxon>
        <taxon>Metazoa</taxon>
        <taxon>Ecdysozoa</taxon>
        <taxon>Arthropoda</taxon>
        <taxon>Chelicerata</taxon>
        <taxon>Arachnida</taxon>
        <taxon>Araneae</taxon>
        <taxon>Araneomorphae</taxon>
        <taxon>Entelegynae</taxon>
        <taxon>Araneoidea</taxon>
        <taxon>Araneidae</taxon>
        <taxon>Araneus</taxon>
    </lineage>
</organism>
<name>A0A4Y2W9Z0_ARAVE</name>
<evidence type="ECO:0000313" key="6">
    <source>
        <dbReference type="Proteomes" id="UP000499080"/>
    </source>
</evidence>
<evidence type="ECO:0000256" key="1">
    <source>
        <dbReference type="SAM" id="MobiDB-lite"/>
    </source>
</evidence>
<dbReference type="EMBL" id="BGPR01056833">
    <property type="protein sequence ID" value="GBO33284.1"/>
    <property type="molecule type" value="Genomic_DNA"/>
</dbReference>
<keyword evidence="6" id="KW-1185">Reference proteome</keyword>
<sequence>MIEDKTENIIHPGSELHWAMMAQSRVIPFPLNNLIRELCPCGFDVAVWRKDTPQGKGKRNGCDFTGRSERDGKDDGYNE</sequence>
<proteinExistence type="predicted"/>
<evidence type="ECO:0000313" key="5">
    <source>
        <dbReference type="EMBL" id="GBO34215.1"/>
    </source>
</evidence>
<dbReference type="EMBL" id="BGPR01057953">
    <property type="protein sequence ID" value="GBO34160.1"/>
    <property type="molecule type" value="Genomic_DNA"/>
</dbReference>
<evidence type="ECO:0000313" key="3">
    <source>
        <dbReference type="EMBL" id="GBO33286.1"/>
    </source>
</evidence>
<evidence type="ECO:0000313" key="4">
    <source>
        <dbReference type="EMBL" id="GBO34160.1"/>
    </source>
</evidence>
<gene>
    <name evidence="4" type="ORF">AVEN_20413_1</name>
    <name evidence="2" type="ORF">AVEN_231679_1</name>
    <name evidence="3" type="ORF">AVEN_37011_1</name>
    <name evidence="5" type="ORF">AVEN_81458_1</name>
</gene>
<feature type="region of interest" description="Disordered" evidence="1">
    <location>
        <begin position="51"/>
        <end position="79"/>
    </location>
</feature>
<evidence type="ECO:0000313" key="2">
    <source>
        <dbReference type="EMBL" id="GBO33284.1"/>
    </source>
</evidence>
<reference evidence="3 6" key="1">
    <citation type="journal article" date="2019" name="Sci. Rep.">
        <title>Orb-weaving spider Araneus ventricosus genome elucidates the spidroin gene catalogue.</title>
        <authorList>
            <person name="Kono N."/>
            <person name="Nakamura H."/>
            <person name="Ohtoshi R."/>
            <person name="Moran D.A.P."/>
            <person name="Shinohara A."/>
            <person name="Yoshida Y."/>
            <person name="Fujiwara M."/>
            <person name="Mori M."/>
            <person name="Tomita M."/>
            <person name="Arakawa K."/>
        </authorList>
    </citation>
    <scope>NUCLEOTIDE SEQUENCE [LARGE SCALE GENOMIC DNA]</scope>
</reference>
<feature type="compositionally biased region" description="Basic and acidic residues" evidence="1">
    <location>
        <begin position="66"/>
        <end position="79"/>
    </location>
</feature>